<dbReference type="SUPFAM" id="SSF56219">
    <property type="entry name" value="DNase I-like"/>
    <property type="match status" value="1"/>
</dbReference>
<proteinExistence type="predicted"/>
<gene>
    <name evidence="1" type="primary">AlNc14C87G5576</name>
    <name evidence="1" type="ORF">ALNC14_063240</name>
</gene>
<evidence type="ECO:0000313" key="1">
    <source>
        <dbReference type="EMBL" id="CCA20181.1"/>
    </source>
</evidence>
<accession>F0WG46</accession>
<protein>
    <submittedName>
        <fullName evidence="1">AlNc14C87G5576 protein</fullName>
    </submittedName>
</protein>
<organism evidence="1">
    <name type="scientific">Albugo laibachii Nc14</name>
    <dbReference type="NCBI Taxonomy" id="890382"/>
    <lineage>
        <taxon>Eukaryota</taxon>
        <taxon>Sar</taxon>
        <taxon>Stramenopiles</taxon>
        <taxon>Oomycota</taxon>
        <taxon>Peronosporomycetes</taxon>
        <taxon>Albuginales</taxon>
        <taxon>Albuginaceae</taxon>
        <taxon>Albugo</taxon>
    </lineage>
</organism>
<dbReference type="InterPro" id="IPR036691">
    <property type="entry name" value="Endo/exonu/phosph_ase_sf"/>
</dbReference>
<reference evidence="1" key="1">
    <citation type="journal article" date="2011" name="PLoS Biol.">
        <title>Gene gain and loss during evolution of obligate parasitism in the white rust pathogen of Arabidopsis thaliana.</title>
        <authorList>
            <person name="Kemen E."/>
            <person name="Gardiner A."/>
            <person name="Schultz-Larsen T."/>
            <person name="Kemen A.C."/>
            <person name="Balmuth A.L."/>
            <person name="Robert-Seilaniantz A."/>
            <person name="Bailey K."/>
            <person name="Holub E."/>
            <person name="Studholme D.J."/>
            <person name="Maclean D."/>
            <person name="Jones J.D."/>
        </authorList>
    </citation>
    <scope>NUCLEOTIDE SEQUENCE</scope>
</reference>
<sequence length="422" mass="47321">MEIGSTNALQQIKPDKLVHADAHIKLVRKVVQSCTNPDKIIQAAVEHPITMHGVLLACMDSSDPALDELAHILTLINRVFAANNLNEDVKFATRWGRHVGGNIPSKRQISSWWTSAPAGLQELTRAAQAIAFIELLLMCVAPTLYTNDHWSITSPEHPSEVGAHCVGQWFEGNWRGDLCLNVEELHSNQKNFPEEISTLHLSVSSTILTWNNISVLTVNVNGIHKHGQLFIDHVLSKHSVSCVQETIFHDRNQMDSFQFLLQSQMQSKIFVNDTNSTQLHPTYNHSGGVMTILRSDFPGYTSPEEITERSIRNRYLILRLLIHDAPVYIHNVYAPVKAEERALFFEQLLSYNFDSASTHLVIGDFNTPLNPAVDASSGAIRHESSRLACLKLLSQLGVVDACPESNIRMKKFSQDHYRAKIV</sequence>
<dbReference type="AlphaFoldDB" id="F0WG46"/>
<dbReference type="HOGENOM" id="CLU_651197_0_0_1"/>
<dbReference type="EMBL" id="FR824132">
    <property type="protein sequence ID" value="CCA20181.1"/>
    <property type="molecule type" value="Genomic_DNA"/>
</dbReference>
<reference evidence="1" key="2">
    <citation type="submission" date="2011-02" db="EMBL/GenBank/DDBJ databases">
        <authorList>
            <person name="MacLean D."/>
        </authorList>
    </citation>
    <scope>NUCLEOTIDE SEQUENCE</scope>
</reference>
<dbReference type="Gene3D" id="3.60.10.10">
    <property type="entry name" value="Endonuclease/exonuclease/phosphatase"/>
    <property type="match status" value="1"/>
</dbReference>
<name>F0WG46_9STRA</name>